<sequence length="54" mass="6105">MDIRVLVRNRNGPRVLVSRCQVLNATMTDSYVGSYNPMSAPQRVTLLAGFRSHR</sequence>
<reference evidence="1 2" key="1">
    <citation type="submission" date="2019-05" db="EMBL/GenBank/DDBJ databases">
        <title>Another draft genome of Portunus trituberculatus and its Hox gene families provides insights of decapod evolution.</title>
        <authorList>
            <person name="Jeong J.-H."/>
            <person name="Song I."/>
            <person name="Kim S."/>
            <person name="Choi T."/>
            <person name="Kim D."/>
            <person name="Ryu S."/>
            <person name="Kim W."/>
        </authorList>
    </citation>
    <scope>NUCLEOTIDE SEQUENCE [LARGE SCALE GENOMIC DNA]</scope>
    <source>
        <tissue evidence="1">Muscle</tissue>
    </source>
</reference>
<dbReference type="Proteomes" id="UP000324222">
    <property type="component" value="Unassembled WGS sequence"/>
</dbReference>
<gene>
    <name evidence="1" type="ORF">E2C01_071384</name>
</gene>
<protein>
    <submittedName>
        <fullName evidence="1">Uncharacterized protein</fullName>
    </submittedName>
</protein>
<dbReference type="EMBL" id="VSRR010044649">
    <property type="protein sequence ID" value="MPC76947.1"/>
    <property type="molecule type" value="Genomic_DNA"/>
</dbReference>
<dbReference type="AlphaFoldDB" id="A0A5B7I631"/>
<comment type="caution">
    <text evidence="1">The sequence shown here is derived from an EMBL/GenBank/DDBJ whole genome shotgun (WGS) entry which is preliminary data.</text>
</comment>
<accession>A0A5B7I631</accession>
<organism evidence="1 2">
    <name type="scientific">Portunus trituberculatus</name>
    <name type="common">Swimming crab</name>
    <name type="synonym">Neptunus trituberculatus</name>
    <dbReference type="NCBI Taxonomy" id="210409"/>
    <lineage>
        <taxon>Eukaryota</taxon>
        <taxon>Metazoa</taxon>
        <taxon>Ecdysozoa</taxon>
        <taxon>Arthropoda</taxon>
        <taxon>Crustacea</taxon>
        <taxon>Multicrustacea</taxon>
        <taxon>Malacostraca</taxon>
        <taxon>Eumalacostraca</taxon>
        <taxon>Eucarida</taxon>
        <taxon>Decapoda</taxon>
        <taxon>Pleocyemata</taxon>
        <taxon>Brachyura</taxon>
        <taxon>Eubrachyura</taxon>
        <taxon>Portunoidea</taxon>
        <taxon>Portunidae</taxon>
        <taxon>Portuninae</taxon>
        <taxon>Portunus</taxon>
    </lineage>
</organism>
<name>A0A5B7I631_PORTR</name>
<evidence type="ECO:0000313" key="2">
    <source>
        <dbReference type="Proteomes" id="UP000324222"/>
    </source>
</evidence>
<keyword evidence="2" id="KW-1185">Reference proteome</keyword>
<proteinExistence type="predicted"/>
<evidence type="ECO:0000313" key="1">
    <source>
        <dbReference type="EMBL" id="MPC76947.1"/>
    </source>
</evidence>